<dbReference type="Pfam" id="PF08281">
    <property type="entry name" value="Sigma70_r4_2"/>
    <property type="match status" value="1"/>
</dbReference>
<dbReference type="InterPro" id="IPR013325">
    <property type="entry name" value="RNA_pol_sigma_r2"/>
</dbReference>
<dbReference type="SUPFAM" id="SSF88659">
    <property type="entry name" value="Sigma3 and sigma4 domains of RNA polymerase sigma factors"/>
    <property type="match status" value="1"/>
</dbReference>
<dbReference type="RefSeq" id="WP_126466118.1">
    <property type="nucleotide sequence ID" value="NZ_LR134523.1"/>
</dbReference>
<evidence type="ECO:0000256" key="2">
    <source>
        <dbReference type="ARBA" id="ARBA00023082"/>
    </source>
</evidence>
<dbReference type="NCBIfam" id="TIGR02937">
    <property type="entry name" value="sigma70-ECF"/>
    <property type="match status" value="1"/>
</dbReference>
<dbReference type="OrthoDB" id="1707347at2"/>
<keyword evidence="3" id="KW-0238">DNA-binding</keyword>
<proteinExistence type="predicted"/>
<dbReference type="InterPro" id="IPR007627">
    <property type="entry name" value="RNA_pol_sigma70_r2"/>
</dbReference>
<organism evidence="7 8">
    <name type="scientific">Aedoeadaptatus ivorii</name>
    <dbReference type="NCBI Taxonomy" id="54006"/>
    <lineage>
        <taxon>Bacteria</taxon>
        <taxon>Bacillati</taxon>
        <taxon>Bacillota</taxon>
        <taxon>Tissierellia</taxon>
        <taxon>Tissierellales</taxon>
        <taxon>Peptoniphilaceae</taxon>
        <taxon>Aedoeadaptatus</taxon>
    </lineage>
</organism>
<dbReference type="PANTHER" id="PTHR30385:SF7">
    <property type="entry name" value="RNA POLYMERASE SIGMA FACTOR FLIA"/>
    <property type="match status" value="1"/>
</dbReference>
<evidence type="ECO:0000256" key="4">
    <source>
        <dbReference type="ARBA" id="ARBA00023163"/>
    </source>
</evidence>
<evidence type="ECO:0000256" key="1">
    <source>
        <dbReference type="ARBA" id="ARBA00023015"/>
    </source>
</evidence>
<evidence type="ECO:0000313" key="7">
    <source>
        <dbReference type="EMBL" id="VEJ36215.1"/>
    </source>
</evidence>
<dbReference type="Gene3D" id="1.10.10.10">
    <property type="entry name" value="Winged helix-like DNA-binding domain superfamily/Winged helix DNA-binding domain"/>
    <property type="match status" value="1"/>
</dbReference>
<dbReference type="InterPro" id="IPR036388">
    <property type="entry name" value="WH-like_DNA-bd_sf"/>
</dbReference>
<gene>
    <name evidence="7" type="ORF">NCTC13079_01419</name>
</gene>
<dbReference type="InterPro" id="IPR013324">
    <property type="entry name" value="RNA_pol_sigma_r3/r4-like"/>
</dbReference>
<dbReference type="InterPro" id="IPR013249">
    <property type="entry name" value="RNA_pol_sigma70_r4_t2"/>
</dbReference>
<dbReference type="GO" id="GO:0006352">
    <property type="term" value="P:DNA-templated transcription initiation"/>
    <property type="evidence" value="ECO:0007669"/>
    <property type="project" value="InterPro"/>
</dbReference>
<dbReference type="GO" id="GO:0003677">
    <property type="term" value="F:DNA binding"/>
    <property type="evidence" value="ECO:0007669"/>
    <property type="project" value="UniProtKB-KW"/>
</dbReference>
<dbReference type="SUPFAM" id="SSF88946">
    <property type="entry name" value="Sigma2 domain of RNA polymerase sigma factors"/>
    <property type="match status" value="1"/>
</dbReference>
<dbReference type="Pfam" id="PF04542">
    <property type="entry name" value="Sigma70_r2"/>
    <property type="match status" value="1"/>
</dbReference>
<reference evidence="7 8" key="1">
    <citation type="submission" date="2018-12" db="EMBL/GenBank/DDBJ databases">
        <authorList>
            <consortium name="Pathogen Informatics"/>
        </authorList>
    </citation>
    <scope>NUCLEOTIDE SEQUENCE [LARGE SCALE GENOMIC DNA]</scope>
    <source>
        <strain evidence="7 8">NCTC13079</strain>
    </source>
</reference>
<dbReference type="CDD" id="cd06171">
    <property type="entry name" value="Sigma70_r4"/>
    <property type="match status" value="1"/>
</dbReference>
<feature type="domain" description="RNA polymerase sigma factor 70 region 4 type 2" evidence="6">
    <location>
        <begin position="118"/>
        <end position="170"/>
    </location>
</feature>
<dbReference type="GO" id="GO:0016987">
    <property type="term" value="F:sigma factor activity"/>
    <property type="evidence" value="ECO:0007669"/>
    <property type="project" value="UniProtKB-KW"/>
</dbReference>
<name>A0A448V347_9FIRM</name>
<evidence type="ECO:0000256" key="3">
    <source>
        <dbReference type="ARBA" id="ARBA00023125"/>
    </source>
</evidence>
<dbReference type="AlphaFoldDB" id="A0A448V347"/>
<keyword evidence="4" id="KW-0804">Transcription</keyword>
<dbReference type="KEGG" id="piv:NCTC13079_01419"/>
<dbReference type="EMBL" id="LR134523">
    <property type="protein sequence ID" value="VEJ36215.1"/>
    <property type="molecule type" value="Genomic_DNA"/>
</dbReference>
<evidence type="ECO:0000259" key="5">
    <source>
        <dbReference type="Pfam" id="PF04542"/>
    </source>
</evidence>
<keyword evidence="8" id="KW-1185">Reference proteome</keyword>
<dbReference type="InterPro" id="IPR014284">
    <property type="entry name" value="RNA_pol_sigma-70_dom"/>
</dbReference>
<evidence type="ECO:0000313" key="8">
    <source>
        <dbReference type="Proteomes" id="UP000269544"/>
    </source>
</evidence>
<feature type="domain" description="RNA polymerase sigma-70 region 2" evidence="5">
    <location>
        <begin position="21"/>
        <end position="85"/>
    </location>
</feature>
<dbReference type="Gene3D" id="1.10.1740.10">
    <property type="match status" value="1"/>
</dbReference>
<keyword evidence="2" id="KW-0731">Sigma factor</keyword>
<dbReference type="Proteomes" id="UP000269544">
    <property type="component" value="Chromosome"/>
</dbReference>
<protein>
    <submittedName>
        <fullName evidence="7">RNA polymerase sigma factor</fullName>
    </submittedName>
</protein>
<sequence>MEWEVPETATDAEFVAGLWTEAKPYVRFCIRRIQPFAPDWEDLEQEAALILLRCIEDYDEEKGVPFHLYFKTQLEYFLKDDLKKRLRQKAIPLEGEVADATPADDDVEEEAALNEACEEVRRAIGRLAPREETVIRLFYYEDLSISEIAGFLGLQYATVANTKCRALKKLRRLLF</sequence>
<dbReference type="PANTHER" id="PTHR30385">
    <property type="entry name" value="SIGMA FACTOR F FLAGELLAR"/>
    <property type="match status" value="1"/>
</dbReference>
<keyword evidence="1" id="KW-0805">Transcription regulation</keyword>
<evidence type="ECO:0000259" key="6">
    <source>
        <dbReference type="Pfam" id="PF08281"/>
    </source>
</evidence>
<accession>A0A448V347</accession>